<dbReference type="Pfam" id="PF07298">
    <property type="entry name" value="NnrU"/>
    <property type="match status" value="1"/>
</dbReference>
<evidence type="ECO:0000256" key="4">
    <source>
        <dbReference type="ARBA" id="ARBA00023136"/>
    </source>
</evidence>
<dbReference type="InterPro" id="IPR009915">
    <property type="entry name" value="NnrU_dom"/>
</dbReference>
<accession>A0ABR9IRS1</accession>
<dbReference type="Proteomes" id="UP000620262">
    <property type="component" value="Unassembled WGS sequence"/>
</dbReference>
<dbReference type="EMBL" id="JADBEC010000001">
    <property type="protein sequence ID" value="MBE1505875.1"/>
    <property type="molecule type" value="Genomic_DNA"/>
</dbReference>
<comment type="subcellular location">
    <subcellularLocation>
        <location evidence="1">Membrane</location>
        <topology evidence="1">Multi-pass membrane protein</topology>
    </subcellularLocation>
</comment>
<sequence length="198" mass="21813">MALLVLSLILFLGLHLIRVVVPGFRQAMIDRVGKPAWIAFHSIASILTLIFVIYAFGAASSEPIGMLYNPPMGMAHLTVTLMLIAVICLVAGFLPAGYIKTKTKHPIVLSVKIWALAHLLSNGEAYSVLLFAAFLAWGVVMRISLKRRQRRGEITLPVFVSAKYDIYAVIIGVIVWALVIWRVHEWLIGVAPLPMLAS</sequence>
<evidence type="ECO:0000313" key="7">
    <source>
        <dbReference type="EMBL" id="MBE1505875.1"/>
    </source>
</evidence>
<evidence type="ECO:0000256" key="2">
    <source>
        <dbReference type="ARBA" id="ARBA00022692"/>
    </source>
</evidence>
<evidence type="ECO:0000313" key="8">
    <source>
        <dbReference type="Proteomes" id="UP000620262"/>
    </source>
</evidence>
<dbReference type="RefSeq" id="WP_192729664.1">
    <property type="nucleotide sequence ID" value="NZ_BAAAVL010000005.1"/>
</dbReference>
<feature type="transmembrane region" description="Helical" evidence="5">
    <location>
        <begin position="125"/>
        <end position="145"/>
    </location>
</feature>
<protein>
    <submittedName>
        <fullName evidence="7">Membrane protein</fullName>
    </submittedName>
</protein>
<keyword evidence="8" id="KW-1185">Reference proteome</keyword>
<proteinExistence type="predicted"/>
<comment type="caution">
    <text evidence="7">The sequence shown here is derived from an EMBL/GenBank/DDBJ whole genome shotgun (WGS) entry which is preliminary data.</text>
</comment>
<evidence type="ECO:0000256" key="1">
    <source>
        <dbReference type="ARBA" id="ARBA00004141"/>
    </source>
</evidence>
<organism evidence="7 8">
    <name type="scientific">Rhizobium viscosum</name>
    <name type="common">Arthrobacter viscosus</name>
    <dbReference type="NCBI Taxonomy" id="1673"/>
    <lineage>
        <taxon>Bacteria</taxon>
        <taxon>Pseudomonadati</taxon>
        <taxon>Pseudomonadota</taxon>
        <taxon>Alphaproteobacteria</taxon>
        <taxon>Hyphomicrobiales</taxon>
        <taxon>Rhizobiaceae</taxon>
        <taxon>Rhizobium/Agrobacterium group</taxon>
        <taxon>Rhizobium</taxon>
    </lineage>
</organism>
<keyword evidence="2 5" id="KW-0812">Transmembrane</keyword>
<feature type="transmembrane region" description="Helical" evidence="5">
    <location>
        <begin position="77"/>
        <end position="99"/>
    </location>
</feature>
<gene>
    <name evidence="7" type="ORF">H4W29_003056</name>
</gene>
<keyword evidence="3 5" id="KW-1133">Transmembrane helix</keyword>
<evidence type="ECO:0000256" key="3">
    <source>
        <dbReference type="ARBA" id="ARBA00022989"/>
    </source>
</evidence>
<feature type="transmembrane region" description="Helical" evidence="5">
    <location>
        <begin position="166"/>
        <end position="184"/>
    </location>
</feature>
<evidence type="ECO:0000256" key="5">
    <source>
        <dbReference type="SAM" id="Phobius"/>
    </source>
</evidence>
<keyword evidence="4 5" id="KW-0472">Membrane</keyword>
<name>A0ABR9IRS1_RHIVS</name>
<evidence type="ECO:0000259" key="6">
    <source>
        <dbReference type="Pfam" id="PF07298"/>
    </source>
</evidence>
<reference evidence="7 8" key="1">
    <citation type="submission" date="2020-10" db="EMBL/GenBank/DDBJ databases">
        <title>Sequencing the genomes of 1000 actinobacteria strains.</title>
        <authorList>
            <person name="Klenk H.-P."/>
        </authorList>
    </citation>
    <scope>NUCLEOTIDE SEQUENCE [LARGE SCALE GENOMIC DNA]</scope>
    <source>
        <strain evidence="7 8">DSM 7307</strain>
    </source>
</reference>
<feature type="domain" description="NnrU" evidence="6">
    <location>
        <begin position="3"/>
        <end position="192"/>
    </location>
</feature>
<feature type="transmembrane region" description="Helical" evidence="5">
    <location>
        <begin position="35"/>
        <end position="56"/>
    </location>
</feature>